<proteinExistence type="predicted"/>
<dbReference type="AlphaFoldDB" id="A0A679JCE1"/>
<gene>
    <name evidence="1" type="ORF">VVAX_04381</name>
</gene>
<reference evidence="1" key="1">
    <citation type="submission" date="2019-12" db="EMBL/GenBank/DDBJ databases">
        <authorList>
            <person name="Cremers G."/>
        </authorList>
    </citation>
    <scope>NUCLEOTIDE SEQUENCE</scope>
    <source>
        <strain evidence="1">Vvax</strain>
    </source>
</reference>
<dbReference type="EMBL" id="LR743507">
    <property type="protein sequence ID" value="CAA2107732.1"/>
    <property type="molecule type" value="Genomic_DNA"/>
</dbReference>
<organism evidence="1">
    <name type="scientific">Variovorax paradoxus</name>
    <dbReference type="NCBI Taxonomy" id="34073"/>
    <lineage>
        <taxon>Bacteria</taxon>
        <taxon>Pseudomonadati</taxon>
        <taxon>Pseudomonadota</taxon>
        <taxon>Betaproteobacteria</taxon>
        <taxon>Burkholderiales</taxon>
        <taxon>Comamonadaceae</taxon>
        <taxon>Variovorax</taxon>
    </lineage>
</organism>
<name>A0A679JCE1_VARPD</name>
<evidence type="ECO:0000313" key="1">
    <source>
        <dbReference type="EMBL" id="CAA2107732.1"/>
    </source>
</evidence>
<dbReference type="RefSeq" id="WP_339091924.1">
    <property type="nucleotide sequence ID" value="NZ_LR743507.1"/>
</dbReference>
<sequence length="169" mass="18024">MSTDKTERAALLPCPFCGCDADTEHSDDCYFTVQEKLTAAPLADVSLVTFARVAWNRRVAALPSQPATVVQPVGTLTVSKFRGHLENTAFDYTGSLPDGTYSLYAHPSAPAESGWQWVPVEPTDDMEVAAENDYESTGVTFPDWKSAYRSMLKAAPSAAQPGGADGGAS</sequence>
<protein>
    <submittedName>
        <fullName evidence="1">Uncharacterized protein</fullName>
    </submittedName>
</protein>
<accession>A0A679JCE1</accession>